<feature type="compositionally biased region" description="Polar residues" evidence="1">
    <location>
        <begin position="198"/>
        <end position="213"/>
    </location>
</feature>
<evidence type="ECO:0000313" key="3">
    <source>
        <dbReference type="Proteomes" id="UP000253426"/>
    </source>
</evidence>
<accession>A0A366HSL5</accession>
<protein>
    <submittedName>
        <fullName evidence="2">ArsR family transcriptional regulator</fullName>
    </submittedName>
</protein>
<dbReference type="EMBL" id="QNRR01000002">
    <property type="protein sequence ID" value="RBP45914.1"/>
    <property type="molecule type" value="Genomic_DNA"/>
</dbReference>
<reference evidence="2 3" key="1">
    <citation type="submission" date="2018-06" db="EMBL/GenBank/DDBJ databases">
        <title>Genomic Encyclopedia of Type Strains, Phase IV (KMG-IV): sequencing the most valuable type-strain genomes for metagenomic binning, comparative biology and taxonomic classification.</title>
        <authorList>
            <person name="Goeker M."/>
        </authorList>
    </citation>
    <scope>NUCLEOTIDE SEQUENCE [LARGE SCALE GENOMIC DNA]</scope>
    <source>
        <strain evidence="2 3">DSM 25532</strain>
    </source>
</reference>
<gene>
    <name evidence="2" type="ORF">DES53_102298</name>
</gene>
<name>A0A366HSL5_9BACT</name>
<dbReference type="GO" id="GO:0006355">
    <property type="term" value="P:regulation of DNA-templated transcription"/>
    <property type="evidence" value="ECO:0007669"/>
    <property type="project" value="UniProtKB-ARBA"/>
</dbReference>
<sequence>MLCGMMLDVEVIADPEAATVALHPVRSRLLSELAQPASAAELAVRCGLARQKVNYHLKALEEHHLVKPAGERKWGGLTERRMVATAISYVVSPKALGPVAADTTRTADRLSASYLIALGARIVREVGDLWRRAREADKRLATLSIDTEIRFRSAAERAEFTQKLTESITSLAAQYHDAEAPGGRPHRLVLVAHPLPSEPSQSTEESADTTPATPTARVD</sequence>
<proteinExistence type="predicted"/>
<dbReference type="Gene3D" id="1.10.10.10">
    <property type="entry name" value="Winged helix-like DNA-binding domain superfamily/Winged helix DNA-binding domain"/>
    <property type="match status" value="1"/>
</dbReference>
<dbReference type="Proteomes" id="UP000253426">
    <property type="component" value="Unassembled WGS sequence"/>
</dbReference>
<comment type="caution">
    <text evidence="2">The sequence shown here is derived from an EMBL/GenBank/DDBJ whole genome shotgun (WGS) entry which is preliminary data.</text>
</comment>
<dbReference type="InterPro" id="IPR011991">
    <property type="entry name" value="ArsR-like_HTH"/>
</dbReference>
<keyword evidence="3" id="KW-1185">Reference proteome</keyword>
<dbReference type="AlphaFoldDB" id="A0A366HSL5"/>
<dbReference type="CDD" id="cd00090">
    <property type="entry name" value="HTH_ARSR"/>
    <property type="match status" value="1"/>
</dbReference>
<feature type="region of interest" description="Disordered" evidence="1">
    <location>
        <begin position="193"/>
        <end position="219"/>
    </location>
</feature>
<organism evidence="2 3">
    <name type="scientific">Roseimicrobium gellanilyticum</name>
    <dbReference type="NCBI Taxonomy" id="748857"/>
    <lineage>
        <taxon>Bacteria</taxon>
        <taxon>Pseudomonadati</taxon>
        <taxon>Verrucomicrobiota</taxon>
        <taxon>Verrucomicrobiia</taxon>
        <taxon>Verrucomicrobiales</taxon>
        <taxon>Verrucomicrobiaceae</taxon>
        <taxon>Roseimicrobium</taxon>
    </lineage>
</organism>
<dbReference type="InterPro" id="IPR036388">
    <property type="entry name" value="WH-like_DNA-bd_sf"/>
</dbReference>
<dbReference type="SUPFAM" id="SSF46785">
    <property type="entry name" value="Winged helix' DNA-binding domain"/>
    <property type="match status" value="1"/>
</dbReference>
<dbReference type="InterPro" id="IPR036390">
    <property type="entry name" value="WH_DNA-bd_sf"/>
</dbReference>
<dbReference type="Pfam" id="PF12840">
    <property type="entry name" value="HTH_20"/>
    <property type="match status" value="1"/>
</dbReference>
<evidence type="ECO:0000313" key="2">
    <source>
        <dbReference type="EMBL" id="RBP45914.1"/>
    </source>
</evidence>
<evidence type="ECO:0000256" key="1">
    <source>
        <dbReference type="SAM" id="MobiDB-lite"/>
    </source>
</evidence>